<evidence type="ECO:0000259" key="5">
    <source>
        <dbReference type="SMART" id="SM00858"/>
    </source>
</evidence>
<reference evidence="6 7" key="1">
    <citation type="submission" date="2020-07" db="EMBL/GenBank/DDBJ databases">
        <title>Taxonomic revisions and descriptions of new bacterial species based on genomic comparisons in the high-G+C-content subgroup of the family Alcaligenaceae.</title>
        <authorList>
            <person name="Szabo A."/>
            <person name="Felfoldi T."/>
        </authorList>
    </citation>
    <scope>NUCLEOTIDE SEQUENCE [LARGE SCALE GENOMIC DNA]</scope>
    <source>
        <strain evidence="6 7">LMG 24012</strain>
    </source>
</reference>
<dbReference type="Gene3D" id="3.90.1210.10">
    <property type="entry name" value="Antifreeze-like/N-acetylneuraminic acid synthase C-terminal domain"/>
    <property type="match status" value="1"/>
</dbReference>
<feature type="domain" description="SAF" evidence="5">
    <location>
        <begin position="112"/>
        <end position="174"/>
    </location>
</feature>
<dbReference type="InterPro" id="IPR013974">
    <property type="entry name" value="SAF"/>
</dbReference>
<dbReference type="InterPro" id="IPR041231">
    <property type="entry name" value="FlgA_N"/>
</dbReference>
<dbReference type="PANTHER" id="PTHR36307:SF1">
    <property type="entry name" value="FLAGELLA BASAL BODY P-RING FORMATION PROTEIN FLGA"/>
    <property type="match status" value="1"/>
</dbReference>
<name>A0A853FVU4_9BURK</name>
<dbReference type="Pfam" id="PF13144">
    <property type="entry name" value="ChapFlgA"/>
    <property type="match status" value="1"/>
</dbReference>
<evidence type="ECO:0000313" key="6">
    <source>
        <dbReference type="EMBL" id="NYT48239.1"/>
    </source>
</evidence>
<evidence type="ECO:0000313" key="7">
    <source>
        <dbReference type="Proteomes" id="UP000559809"/>
    </source>
</evidence>
<comment type="subcellular location">
    <subcellularLocation>
        <location evidence="1 4">Periplasm</location>
    </subcellularLocation>
</comment>
<dbReference type="InterPro" id="IPR017585">
    <property type="entry name" value="SAF_FlgA"/>
</dbReference>
<feature type="signal peptide" evidence="4">
    <location>
        <begin position="1"/>
        <end position="18"/>
    </location>
</feature>
<feature type="chain" id="PRO_5033109225" description="Flagella basal body P-ring formation protein FlgA" evidence="4">
    <location>
        <begin position="19"/>
        <end position="236"/>
    </location>
</feature>
<dbReference type="NCBIfam" id="TIGR03170">
    <property type="entry name" value="flgA_cterm"/>
    <property type="match status" value="1"/>
</dbReference>
<dbReference type="Pfam" id="PF17656">
    <property type="entry name" value="ChapFlgA_N"/>
    <property type="match status" value="1"/>
</dbReference>
<keyword evidence="2 4" id="KW-0732">Signal</keyword>
<dbReference type="InterPro" id="IPR039246">
    <property type="entry name" value="Flagellar_FlgA"/>
</dbReference>
<dbReference type="SMART" id="SM00858">
    <property type="entry name" value="SAF"/>
    <property type="match status" value="1"/>
</dbReference>
<proteinExistence type="inferred from homology"/>
<dbReference type="GO" id="GO:0044780">
    <property type="term" value="P:bacterial-type flagellum assembly"/>
    <property type="evidence" value="ECO:0007669"/>
    <property type="project" value="InterPro"/>
</dbReference>
<dbReference type="RefSeq" id="WP_180153561.1">
    <property type="nucleotide sequence ID" value="NZ_JACCEM010000002.1"/>
</dbReference>
<gene>
    <name evidence="6" type="primary">flgA</name>
    <name evidence="6" type="ORF">H0A72_02840</name>
</gene>
<evidence type="ECO:0000256" key="2">
    <source>
        <dbReference type="ARBA" id="ARBA00022729"/>
    </source>
</evidence>
<dbReference type="Gene3D" id="2.30.30.760">
    <property type="match status" value="1"/>
</dbReference>
<sequence length="236" mass="24630">MPKLFALPALIAGSTALAASAFAQVQPAQALQDPAQVAAAAEEFLQLQAAGYPGAATVSVEPPRLAHHARCDRLEPFLSSGQRLRSRMTVGVRCAAPQTWTAYVQANLSIQGHYYVANRGINVGDTLSLDDLNAREGDILRLSNGVVFDPSQVVGHIAQQRIPVGSPIKSSALRDPNSIVRGQAVRTEARGVGFVANGEGQALQSGAPGAQIQVRTSSGQIVTGTVVNGTTVQVTM</sequence>
<dbReference type="GO" id="GO:0042597">
    <property type="term" value="C:periplasmic space"/>
    <property type="evidence" value="ECO:0007669"/>
    <property type="project" value="UniProtKB-SubCell"/>
</dbReference>
<evidence type="ECO:0000256" key="1">
    <source>
        <dbReference type="ARBA" id="ARBA00004418"/>
    </source>
</evidence>
<protein>
    <recommendedName>
        <fullName evidence="4">Flagella basal body P-ring formation protein FlgA</fullName>
    </recommendedName>
</protein>
<evidence type="ECO:0000256" key="4">
    <source>
        <dbReference type="RuleBase" id="RU362063"/>
    </source>
</evidence>
<keyword evidence="7" id="KW-1185">Reference proteome</keyword>
<dbReference type="Proteomes" id="UP000559809">
    <property type="component" value="Unassembled WGS sequence"/>
</dbReference>
<organism evidence="6 7">
    <name type="scientific">Parapusillimonas granuli</name>
    <dbReference type="NCBI Taxonomy" id="380911"/>
    <lineage>
        <taxon>Bacteria</taxon>
        <taxon>Pseudomonadati</taxon>
        <taxon>Pseudomonadota</taxon>
        <taxon>Betaproteobacteria</taxon>
        <taxon>Burkholderiales</taxon>
        <taxon>Alcaligenaceae</taxon>
        <taxon>Parapusillimonas</taxon>
    </lineage>
</organism>
<dbReference type="PANTHER" id="PTHR36307">
    <property type="entry name" value="FLAGELLA BASAL BODY P-RING FORMATION PROTEIN FLGA"/>
    <property type="match status" value="1"/>
</dbReference>
<keyword evidence="4" id="KW-1005">Bacterial flagellum biogenesis</keyword>
<dbReference type="AlphaFoldDB" id="A0A853FVU4"/>
<comment type="caution">
    <text evidence="6">The sequence shown here is derived from an EMBL/GenBank/DDBJ whole genome shotgun (WGS) entry which is preliminary data.</text>
</comment>
<accession>A0A853FVU4</accession>
<evidence type="ECO:0000256" key="3">
    <source>
        <dbReference type="ARBA" id="ARBA00022764"/>
    </source>
</evidence>
<keyword evidence="6" id="KW-0282">Flagellum</keyword>
<dbReference type="CDD" id="cd11614">
    <property type="entry name" value="SAF_CpaB_FlgA_like"/>
    <property type="match status" value="1"/>
</dbReference>
<comment type="function">
    <text evidence="4">Involved in the assembly process of the P-ring formation. It may associate with FlgF on the rod constituting a structure essential for the P-ring assembly or may act as a modulator protein for the P-ring assembly.</text>
</comment>
<keyword evidence="6" id="KW-0966">Cell projection</keyword>
<dbReference type="EMBL" id="JACCEM010000002">
    <property type="protein sequence ID" value="NYT48239.1"/>
    <property type="molecule type" value="Genomic_DNA"/>
</dbReference>
<comment type="similarity">
    <text evidence="4">Belongs to the FlgA family.</text>
</comment>
<keyword evidence="3 4" id="KW-0574">Periplasm</keyword>
<keyword evidence="6" id="KW-0969">Cilium</keyword>